<comment type="caution">
    <text evidence="1">The sequence shown here is derived from an EMBL/GenBank/DDBJ whole genome shotgun (WGS) entry which is preliminary data.</text>
</comment>
<evidence type="ECO:0000313" key="2">
    <source>
        <dbReference type="Proteomes" id="UP000004410"/>
    </source>
</evidence>
<sequence>MPERFLKILQTSSSANRIAEKLKNDKSETKQRIFGKSCKIFKIKQTGRKL</sequence>
<reference evidence="1 2" key="1">
    <citation type="submission" date="2007-04" db="EMBL/GenBank/DDBJ databases">
        <authorList>
            <person name="Fulton L."/>
            <person name="Clifton S."/>
            <person name="Fulton B."/>
            <person name="Xu J."/>
            <person name="Minx P."/>
            <person name="Pepin K.H."/>
            <person name="Johnson M."/>
            <person name="Thiruvilangam P."/>
            <person name="Bhonagiri V."/>
            <person name="Nash W.E."/>
            <person name="Mardis E.R."/>
            <person name="Wilson R.K."/>
        </authorList>
    </citation>
    <scope>NUCLEOTIDE SEQUENCE [LARGE SCALE GENOMIC DNA]</scope>
    <source>
        <strain evidence="1 2">ATCC 29149</strain>
    </source>
</reference>
<name>A7B6Y5_MEDG7</name>
<accession>A7B6Y5</accession>
<dbReference type="AlphaFoldDB" id="A7B6Y5"/>
<protein>
    <submittedName>
        <fullName evidence="1">Uncharacterized protein</fullName>
    </submittedName>
</protein>
<dbReference type="Proteomes" id="UP000004410">
    <property type="component" value="Unassembled WGS sequence"/>
</dbReference>
<reference evidence="1 2" key="2">
    <citation type="submission" date="2007-06" db="EMBL/GenBank/DDBJ databases">
        <title>Draft genome sequence of Ruminococcus gnavus (ATCC 29149).</title>
        <authorList>
            <person name="Sudarsanam P."/>
            <person name="Ley R."/>
            <person name="Guruge J."/>
            <person name="Turnbaugh P.J."/>
            <person name="Mahowald M."/>
            <person name="Liep D."/>
            <person name="Gordon J."/>
        </authorList>
    </citation>
    <scope>NUCLEOTIDE SEQUENCE [LARGE SCALE GENOMIC DNA]</scope>
    <source>
        <strain evidence="1 2">ATCC 29149</strain>
    </source>
</reference>
<gene>
    <name evidence="1" type="ORF">RUMGNA_03349</name>
</gene>
<proteinExistence type="predicted"/>
<dbReference type="EMBL" id="AAYG02000031">
    <property type="protein sequence ID" value="EDN76247.1"/>
    <property type="molecule type" value="Genomic_DNA"/>
</dbReference>
<evidence type="ECO:0000313" key="1">
    <source>
        <dbReference type="EMBL" id="EDN76247.1"/>
    </source>
</evidence>
<dbReference type="PaxDb" id="411470-RUMGNA_03349"/>
<organism evidence="1 2">
    <name type="scientific">Mediterraneibacter gnavus (strain ATCC 29149 / DSM 114966 / JCM 6515 / VPI C7-9)</name>
    <name type="common">Ruminococcus gnavus</name>
    <dbReference type="NCBI Taxonomy" id="411470"/>
    <lineage>
        <taxon>Bacteria</taxon>
        <taxon>Bacillati</taxon>
        <taxon>Bacillota</taxon>
        <taxon>Clostridia</taxon>
        <taxon>Lachnospirales</taxon>
        <taxon>Lachnospiraceae</taxon>
        <taxon>Mediterraneibacter</taxon>
    </lineage>
</organism>